<dbReference type="GO" id="GO:0046295">
    <property type="term" value="P:glycolate biosynthetic process"/>
    <property type="evidence" value="ECO:0007669"/>
    <property type="project" value="UniProtKB-UniRule"/>
</dbReference>
<evidence type="ECO:0000313" key="11">
    <source>
        <dbReference type="EMBL" id="SEK81847.1"/>
    </source>
</evidence>
<dbReference type="InterPro" id="IPR023198">
    <property type="entry name" value="PGP-like_dom2"/>
</dbReference>
<evidence type="ECO:0000256" key="7">
    <source>
        <dbReference type="ARBA" id="ARBA00022801"/>
    </source>
</evidence>
<dbReference type="PRINTS" id="PR00413">
    <property type="entry name" value="HADHALOGNASE"/>
</dbReference>
<feature type="active site" description="Nucleophile" evidence="10">
    <location>
        <position position="12"/>
    </location>
</feature>
<keyword evidence="6 10" id="KW-0479">Metal-binding</keyword>
<dbReference type="OrthoDB" id="9776368at2"/>
<dbReference type="AlphaFoldDB" id="A0A1H7K7D6"/>
<evidence type="ECO:0000256" key="10">
    <source>
        <dbReference type="HAMAP-Rule" id="MF_00495"/>
    </source>
</evidence>
<dbReference type="EMBL" id="FOAA01000005">
    <property type="protein sequence ID" value="SEK81847.1"/>
    <property type="molecule type" value="Genomic_DNA"/>
</dbReference>
<dbReference type="GO" id="GO:0005829">
    <property type="term" value="C:cytosol"/>
    <property type="evidence" value="ECO:0007669"/>
    <property type="project" value="TreeGrafter"/>
</dbReference>
<dbReference type="InterPro" id="IPR023214">
    <property type="entry name" value="HAD_sf"/>
</dbReference>
<comment type="similarity">
    <text evidence="4 10">Belongs to the HAD-like hydrolase superfamily. CbbY/CbbZ/Gph/YieH family.</text>
</comment>
<dbReference type="EC" id="3.1.3.18" evidence="5 10"/>
<evidence type="ECO:0000256" key="1">
    <source>
        <dbReference type="ARBA" id="ARBA00000830"/>
    </source>
</evidence>
<dbReference type="RefSeq" id="WP_090252388.1">
    <property type="nucleotide sequence ID" value="NZ_FOAA01000005.1"/>
</dbReference>
<dbReference type="Gene3D" id="3.40.50.1000">
    <property type="entry name" value="HAD superfamily/HAD-like"/>
    <property type="match status" value="1"/>
</dbReference>
<gene>
    <name evidence="11" type="ORF">SAMN05444515_105136</name>
</gene>
<proteinExistence type="inferred from homology"/>
<dbReference type="SUPFAM" id="SSF56784">
    <property type="entry name" value="HAD-like"/>
    <property type="match status" value="1"/>
</dbReference>
<accession>A0A1H7K7D6</accession>
<dbReference type="STRING" id="1396821.SAMN05444515_105136"/>
<dbReference type="InterPro" id="IPR036412">
    <property type="entry name" value="HAD-like_sf"/>
</dbReference>
<dbReference type="Gene3D" id="1.10.150.240">
    <property type="entry name" value="Putative phosphatase, domain 2"/>
    <property type="match status" value="1"/>
</dbReference>
<dbReference type="CDD" id="cd16417">
    <property type="entry name" value="HAD_PGPase"/>
    <property type="match status" value="1"/>
</dbReference>
<dbReference type="HAMAP" id="MF_00495">
    <property type="entry name" value="GPH_hydrolase_bact"/>
    <property type="match status" value="1"/>
</dbReference>
<dbReference type="SFLD" id="SFLDG01135">
    <property type="entry name" value="C1.5.6:_HAD__Beta-PGM__Phospha"/>
    <property type="match status" value="1"/>
</dbReference>
<keyword evidence="9 10" id="KW-0119">Carbohydrate metabolism</keyword>
<dbReference type="PANTHER" id="PTHR43434">
    <property type="entry name" value="PHOSPHOGLYCOLATE PHOSPHATASE"/>
    <property type="match status" value="1"/>
</dbReference>
<comment type="cofactor">
    <cofactor evidence="2 10">
        <name>Mg(2+)</name>
        <dbReference type="ChEBI" id="CHEBI:18420"/>
    </cofactor>
</comment>
<evidence type="ECO:0000313" key="12">
    <source>
        <dbReference type="Proteomes" id="UP000199256"/>
    </source>
</evidence>
<keyword evidence="7 10" id="KW-0378">Hydrolase</keyword>
<dbReference type="SFLD" id="SFLDS00003">
    <property type="entry name" value="Haloacid_Dehalogenase"/>
    <property type="match status" value="1"/>
</dbReference>
<dbReference type="InterPro" id="IPR041492">
    <property type="entry name" value="HAD_2"/>
</dbReference>
<dbReference type="GO" id="GO:0046872">
    <property type="term" value="F:metal ion binding"/>
    <property type="evidence" value="ECO:0007669"/>
    <property type="project" value="UniProtKB-KW"/>
</dbReference>
<dbReference type="SFLD" id="SFLDG01129">
    <property type="entry name" value="C1.5:_HAD__Beta-PGM__Phosphata"/>
    <property type="match status" value="1"/>
</dbReference>
<feature type="binding site" evidence="10">
    <location>
        <position position="175"/>
    </location>
    <ligand>
        <name>Mg(2+)</name>
        <dbReference type="ChEBI" id="CHEBI:18420"/>
    </ligand>
</feature>
<dbReference type="Proteomes" id="UP000199256">
    <property type="component" value="Unassembled WGS sequence"/>
</dbReference>
<dbReference type="PANTHER" id="PTHR43434:SF1">
    <property type="entry name" value="PHOSPHOGLYCOLATE PHOSPHATASE"/>
    <property type="match status" value="1"/>
</dbReference>
<sequence>MTLQAPKMILLDLDGTLVDSVPDLTFSVDRMMERLEMPVRGEAKVRNWVGNGVERLVKRALMDDLNGDPDPALYEQALAAFTEIYRENNAKRSQLYPGVREGLEALASDDLRIGCVTNKPARFTAPLLRAMDIDRYFEVVVAGDTLPQKKPDPAPLLFAAEQFDVAPEDALMVGDSRSDVTAARAAGFAIVCVSYGYNHGDDIREQRPDAVIDSLTELPDLMARTA</sequence>
<keyword evidence="8 10" id="KW-0460">Magnesium</keyword>
<protein>
    <recommendedName>
        <fullName evidence="5 10">Phosphoglycolate phosphatase</fullName>
        <shortName evidence="10">PGP</shortName>
        <shortName evidence="10">PGPase</shortName>
        <ecNumber evidence="5 10">3.1.3.18</ecNumber>
    </recommendedName>
</protein>
<dbReference type="NCBIfam" id="TIGR01509">
    <property type="entry name" value="HAD-SF-IA-v3"/>
    <property type="match status" value="1"/>
</dbReference>
<dbReference type="GO" id="GO:0005975">
    <property type="term" value="P:carbohydrate metabolic process"/>
    <property type="evidence" value="ECO:0007669"/>
    <property type="project" value="InterPro"/>
</dbReference>
<dbReference type="NCBIfam" id="TIGR01449">
    <property type="entry name" value="PGP_bact"/>
    <property type="match status" value="1"/>
</dbReference>
<evidence type="ECO:0000256" key="9">
    <source>
        <dbReference type="ARBA" id="ARBA00023277"/>
    </source>
</evidence>
<evidence type="ECO:0000256" key="3">
    <source>
        <dbReference type="ARBA" id="ARBA00004818"/>
    </source>
</evidence>
<comment type="pathway">
    <text evidence="3 10">Organic acid metabolism; glycolate biosynthesis; glycolate from 2-phosphoglycolate: step 1/1.</text>
</comment>
<organism evidence="11 12">
    <name type="scientific">Ectothiorhodospira marina</name>
    <dbReference type="NCBI Taxonomy" id="1396821"/>
    <lineage>
        <taxon>Bacteria</taxon>
        <taxon>Pseudomonadati</taxon>
        <taxon>Pseudomonadota</taxon>
        <taxon>Gammaproteobacteria</taxon>
        <taxon>Chromatiales</taxon>
        <taxon>Ectothiorhodospiraceae</taxon>
        <taxon>Ectothiorhodospira</taxon>
    </lineage>
</organism>
<dbReference type="NCBIfam" id="NF009695">
    <property type="entry name" value="PRK13222.1-2"/>
    <property type="match status" value="1"/>
</dbReference>
<feature type="binding site" evidence="10">
    <location>
        <position position="14"/>
    </location>
    <ligand>
        <name>Mg(2+)</name>
        <dbReference type="ChEBI" id="CHEBI:18420"/>
    </ligand>
</feature>
<dbReference type="UniPathway" id="UPA00865">
    <property type="reaction ID" value="UER00834"/>
</dbReference>
<reference evidence="12" key="1">
    <citation type="submission" date="2016-10" db="EMBL/GenBank/DDBJ databases">
        <authorList>
            <person name="Varghese N."/>
            <person name="Submissions S."/>
        </authorList>
    </citation>
    <scope>NUCLEOTIDE SEQUENCE [LARGE SCALE GENOMIC DNA]</scope>
    <source>
        <strain evidence="12">DSM 241</strain>
    </source>
</reference>
<comment type="catalytic activity">
    <reaction evidence="1 10">
        <text>2-phosphoglycolate + H2O = glycolate + phosphate</text>
        <dbReference type="Rhea" id="RHEA:14369"/>
        <dbReference type="ChEBI" id="CHEBI:15377"/>
        <dbReference type="ChEBI" id="CHEBI:29805"/>
        <dbReference type="ChEBI" id="CHEBI:43474"/>
        <dbReference type="ChEBI" id="CHEBI:58033"/>
        <dbReference type="EC" id="3.1.3.18"/>
    </reaction>
</comment>
<dbReference type="InterPro" id="IPR050155">
    <property type="entry name" value="HAD-like_hydrolase_sf"/>
</dbReference>
<comment type="function">
    <text evidence="10">Specifically catalyzes the dephosphorylation of 2-phosphoglycolate. Is involved in the dissimilation of the intracellular 2-phosphoglycolate formed during the DNA repair of 3'-phosphoglycolate ends, a major class of DNA lesions induced by oxidative stress.</text>
</comment>
<keyword evidence="12" id="KW-1185">Reference proteome</keyword>
<dbReference type="InterPro" id="IPR037512">
    <property type="entry name" value="PGPase_prok"/>
</dbReference>
<dbReference type="InterPro" id="IPR006439">
    <property type="entry name" value="HAD-SF_hydro_IA"/>
</dbReference>
<name>A0A1H7K7D6_9GAMM</name>
<dbReference type="GO" id="GO:0008967">
    <property type="term" value="F:phosphoglycolate phosphatase activity"/>
    <property type="evidence" value="ECO:0007669"/>
    <property type="project" value="UniProtKB-UniRule"/>
</dbReference>
<dbReference type="NCBIfam" id="TIGR01549">
    <property type="entry name" value="HAD-SF-IA-v1"/>
    <property type="match status" value="1"/>
</dbReference>
<dbReference type="FunFam" id="3.40.50.1000:FF:000022">
    <property type="entry name" value="Phosphoglycolate phosphatase"/>
    <property type="match status" value="1"/>
</dbReference>
<feature type="binding site" evidence="10">
    <location>
        <position position="12"/>
    </location>
    <ligand>
        <name>Mg(2+)</name>
        <dbReference type="ChEBI" id="CHEBI:18420"/>
    </ligand>
</feature>
<evidence type="ECO:0000256" key="6">
    <source>
        <dbReference type="ARBA" id="ARBA00022723"/>
    </source>
</evidence>
<dbReference type="Pfam" id="PF13419">
    <property type="entry name" value="HAD_2"/>
    <property type="match status" value="1"/>
</dbReference>
<evidence type="ECO:0000256" key="8">
    <source>
        <dbReference type="ARBA" id="ARBA00022842"/>
    </source>
</evidence>
<evidence type="ECO:0000256" key="4">
    <source>
        <dbReference type="ARBA" id="ARBA00006171"/>
    </source>
</evidence>
<evidence type="ECO:0000256" key="5">
    <source>
        <dbReference type="ARBA" id="ARBA00013078"/>
    </source>
</evidence>
<evidence type="ECO:0000256" key="2">
    <source>
        <dbReference type="ARBA" id="ARBA00001946"/>
    </source>
</evidence>
<dbReference type="GO" id="GO:0006281">
    <property type="term" value="P:DNA repair"/>
    <property type="evidence" value="ECO:0007669"/>
    <property type="project" value="TreeGrafter"/>
</dbReference>